<proteinExistence type="predicted"/>
<gene>
    <name evidence="2" type="ORF">HBR001_LOCUS1318</name>
</gene>
<evidence type="ECO:0000313" key="2">
    <source>
        <dbReference type="EMBL" id="CAI5714840.1"/>
    </source>
</evidence>
<sequence length="288" mass="31904">MRSFCLIVLIVSGVMIVVADLASGLGDPSAPGADLAEHTSVTEVQRTASHIWKPHEERAFYIESLTAKLMKLLKSVKTKLASLYTSFFKSSTTKTAGMEHDANVIARYDQVAPAVDDHRFVPPGESPIIPGKPRVAPGEPAIGPGKPSVTSGKPLIGPDEYFTKLADKLHDDPRFHKMLAEVRGHKNFPVANMMFDMFLKSKGGIESEAAQTIHKMNRGTTKLLNEDRLCWRILRDAQYNRWILDKLNPEDVEAVVKKDGGEDAKEIAREVANSYKNYLVLILKTHLS</sequence>
<dbReference type="EMBL" id="CANTFL010000137">
    <property type="protein sequence ID" value="CAI5714840.1"/>
    <property type="molecule type" value="Genomic_DNA"/>
</dbReference>
<feature type="chain" id="PRO_5043359274" description="RxLR effector candidate protein" evidence="1">
    <location>
        <begin position="20"/>
        <end position="288"/>
    </location>
</feature>
<keyword evidence="1" id="KW-0732">Signal</keyword>
<keyword evidence="3" id="KW-1185">Reference proteome</keyword>
<reference evidence="2" key="1">
    <citation type="submission" date="2022-12" db="EMBL/GenBank/DDBJ databases">
        <authorList>
            <person name="Webb A."/>
        </authorList>
    </citation>
    <scope>NUCLEOTIDE SEQUENCE</scope>
    <source>
        <strain evidence="2">Hp1</strain>
    </source>
</reference>
<evidence type="ECO:0000256" key="1">
    <source>
        <dbReference type="SAM" id="SignalP"/>
    </source>
</evidence>
<dbReference type="Proteomes" id="UP001162031">
    <property type="component" value="Unassembled WGS sequence"/>
</dbReference>
<name>A0AAV0T7T7_HYABA</name>
<organism evidence="2 3">
    <name type="scientific">Hyaloperonospora brassicae</name>
    <name type="common">Brassica downy mildew</name>
    <name type="synonym">Peronospora brassicae</name>
    <dbReference type="NCBI Taxonomy" id="162125"/>
    <lineage>
        <taxon>Eukaryota</taxon>
        <taxon>Sar</taxon>
        <taxon>Stramenopiles</taxon>
        <taxon>Oomycota</taxon>
        <taxon>Peronosporomycetes</taxon>
        <taxon>Peronosporales</taxon>
        <taxon>Peronosporaceae</taxon>
        <taxon>Hyaloperonospora</taxon>
    </lineage>
</organism>
<accession>A0AAV0T7T7</accession>
<evidence type="ECO:0008006" key="4">
    <source>
        <dbReference type="Google" id="ProtNLM"/>
    </source>
</evidence>
<protein>
    <recommendedName>
        <fullName evidence="4">RxLR effector candidate protein</fullName>
    </recommendedName>
</protein>
<dbReference type="AlphaFoldDB" id="A0AAV0T7T7"/>
<evidence type="ECO:0000313" key="3">
    <source>
        <dbReference type="Proteomes" id="UP001162031"/>
    </source>
</evidence>
<comment type="caution">
    <text evidence="2">The sequence shown here is derived from an EMBL/GenBank/DDBJ whole genome shotgun (WGS) entry which is preliminary data.</text>
</comment>
<feature type="signal peptide" evidence="1">
    <location>
        <begin position="1"/>
        <end position="19"/>
    </location>
</feature>